<organism evidence="8 9">
    <name type="scientific">Arcanobacterium bovis</name>
    <dbReference type="NCBI Taxonomy" id="2529275"/>
    <lineage>
        <taxon>Bacteria</taxon>
        <taxon>Bacillati</taxon>
        <taxon>Actinomycetota</taxon>
        <taxon>Actinomycetes</taxon>
        <taxon>Actinomycetales</taxon>
        <taxon>Actinomycetaceae</taxon>
        <taxon>Arcanobacterium</taxon>
    </lineage>
</organism>
<evidence type="ECO:0000256" key="5">
    <source>
        <dbReference type="ARBA" id="ARBA00022801"/>
    </source>
</evidence>
<dbReference type="InterPro" id="IPR024403">
    <property type="entry name" value="DHOase_cat"/>
</dbReference>
<gene>
    <name evidence="8" type="ORF">EZJ44_05560</name>
</gene>
<keyword evidence="6" id="KW-0665">Pyrimidine biosynthesis</keyword>
<keyword evidence="4" id="KW-0479">Metal-binding</keyword>
<proteinExistence type="inferred from homology"/>
<dbReference type="OrthoDB" id="9803027at2"/>
<dbReference type="Pfam" id="PF12890">
    <property type="entry name" value="DHOase"/>
    <property type="match status" value="1"/>
</dbReference>
<dbReference type="NCBIfam" id="TIGR00857">
    <property type="entry name" value="pyrC_multi"/>
    <property type="match status" value="1"/>
</dbReference>
<comment type="function">
    <text evidence="2">Catalyzes the reversible cyclization of carbamoyl aspartate to dihydroorotate.</text>
</comment>
<evidence type="ECO:0000256" key="6">
    <source>
        <dbReference type="ARBA" id="ARBA00022975"/>
    </source>
</evidence>
<dbReference type="PANTHER" id="PTHR43668">
    <property type="entry name" value="ALLANTOINASE"/>
    <property type="match status" value="1"/>
</dbReference>
<dbReference type="RefSeq" id="WP_131281160.1">
    <property type="nucleotide sequence ID" value="NZ_JBHSLR010000006.1"/>
</dbReference>
<dbReference type="AlphaFoldDB" id="A0A4V2KR18"/>
<dbReference type="GO" id="GO:0004038">
    <property type="term" value="F:allantoinase activity"/>
    <property type="evidence" value="ECO:0007669"/>
    <property type="project" value="TreeGrafter"/>
</dbReference>
<dbReference type="PANTHER" id="PTHR43668:SF2">
    <property type="entry name" value="ALLANTOINASE"/>
    <property type="match status" value="1"/>
</dbReference>
<dbReference type="InterPro" id="IPR032466">
    <property type="entry name" value="Metal_Hydrolase"/>
</dbReference>
<dbReference type="InterPro" id="IPR011059">
    <property type="entry name" value="Metal-dep_hydrolase_composite"/>
</dbReference>
<dbReference type="EMBL" id="SJDT01000004">
    <property type="protein sequence ID" value="TBW21418.1"/>
    <property type="molecule type" value="Genomic_DNA"/>
</dbReference>
<dbReference type="GO" id="GO:0006145">
    <property type="term" value="P:purine nucleobase catabolic process"/>
    <property type="evidence" value="ECO:0007669"/>
    <property type="project" value="TreeGrafter"/>
</dbReference>
<dbReference type="GO" id="GO:0006221">
    <property type="term" value="P:pyrimidine nucleotide biosynthetic process"/>
    <property type="evidence" value="ECO:0007669"/>
    <property type="project" value="UniProtKB-KW"/>
</dbReference>
<feature type="domain" description="Dihydroorotase catalytic" evidence="7">
    <location>
        <begin position="39"/>
        <end position="224"/>
    </location>
</feature>
<evidence type="ECO:0000313" key="8">
    <source>
        <dbReference type="EMBL" id="TBW21418.1"/>
    </source>
</evidence>
<dbReference type="GO" id="GO:0005737">
    <property type="term" value="C:cytoplasm"/>
    <property type="evidence" value="ECO:0007669"/>
    <property type="project" value="TreeGrafter"/>
</dbReference>
<keyword evidence="5" id="KW-0378">Hydrolase</keyword>
<dbReference type="Gene3D" id="3.20.20.140">
    <property type="entry name" value="Metal-dependent hydrolases"/>
    <property type="match status" value="1"/>
</dbReference>
<reference evidence="8 9" key="1">
    <citation type="submission" date="2019-02" db="EMBL/GenBank/DDBJ databases">
        <title>Arcanobacterium bovis sp. nov., isolated from the milk of a cow with mastitis.</title>
        <authorList>
            <person name="Sammra O."/>
            <person name="Foster G."/>
            <person name="Hassan A."/>
            <person name="Alssahen M."/>
            <person name="Laemmler C."/>
            <person name="Borowiak M."/>
            <person name="Malorny B."/>
            <person name="Abdulmawjood A."/>
        </authorList>
    </citation>
    <scope>NUCLEOTIDE SEQUENCE [LARGE SCALE GENOMIC DNA]</scope>
    <source>
        <strain evidence="8 9">C605018/01/1</strain>
    </source>
</reference>
<keyword evidence="9" id="KW-1185">Reference proteome</keyword>
<comment type="cofactor">
    <cofactor evidence="1">
        <name>Zn(2+)</name>
        <dbReference type="ChEBI" id="CHEBI:29105"/>
    </cofactor>
</comment>
<dbReference type="PROSITE" id="PS00483">
    <property type="entry name" value="DIHYDROOROTASE_2"/>
    <property type="match status" value="1"/>
</dbReference>
<dbReference type="InterPro" id="IPR004722">
    <property type="entry name" value="DHOase"/>
</dbReference>
<evidence type="ECO:0000256" key="4">
    <source>
        <dbReference type="ARBA" id="ARBA00022723"/>
    </source>
</evidence>
<evidence type="ECO:0000256" key="3">
    <source>
        <dbReference type="ARBA" id="ARBA00010286"/>
    </source>
</evidence>
<evidence type="ECO:0000259" key="7">
    <source>
        <dbReference type="Pfam" id="PF12890"/>
    </source>
</evidence>
<dbReference type="InterPro" id="IPR050138">
    <property type="entry name" value="DHOase/Allantoinase_Hydrolase"/>
</dbReference>
<name>A0A4V2KR18_9ACTO</name>
<dbReference type="InterPro" id="IPR002195">
    <property type="entry name" value="Dihydroorotase_CS"/>
</dbReference>
<sequence length="422" mass="46214">MIALNKPDSTQCSGTIPCRPTIFDENPLLEFLNSARFSIFPGFCDVHVHFREPGFSYKETVATGTRAAARGGFTAVGTMPNLDPVPDSVENLALAQEYIDAGALINVYPYGSITAAERGERLADLRDMAPYALAFSDDGMGVQSRELMREAMVLAKELGKVIAAHCEDAELKGRGYINDGEYARAHNHIGIPKESEWRELERDLELAKDTGVAFHACHISCAESVELMRQAKADGIDASCETAPHYLVFDDSMLQEDGRFKMNPPLRAPQDRHALLEAVADGTIDMFATDHAPHAEEEKSRGLAESAFGVVGIENSFQAIYTHLVRPGVITMERAMELLAHNPRKRFKIPLGEDFSVWDLDHRQNLDPNEFESLGRATPFAGTELFGKCLLTVCGGKIAYLDSAAMISTTTAAMTPSTKGQL</sequence>
<dbReference type="CDD" id="cd01317">
    <property type="entry name" value="DHOase_IIa"/>
    <property type="match status" value="1"/>
</dbReference>
<dbReference type="GO" id="GO:0046872">
    <property type="term" value="F:metal ion binding"/>
    <property type="evidence" value="ECO:0007669"/>
    <property type="project" value="UniProtKB-KW"/>
</dbReference>
<dbReference type="SUPFAM" id="SSF51338">
    <property type="entry name" value="Composite domain of metallo-dependent hydrolases"/>
    <property type="match status" value="1"/>
</dbReference>
<evidence type="ECO:0000313" key="9">
    <source>
        <dbReference type="Proteomes" id="UP000293036"/>
    </source>
</evidence>
<protein>
    <submittedName>
        <fullName evidence="8">Dihydroorotase</fullName>
    </submittedName>
</protein>
<dbReference type="PROSITE" id="PS00482">
    <property type="entry name" value="DIHYDROOROTASE_1"/>
    <property type="match status" value="1"/>
</dbReference>
<dbReference type="SUPFAM" id="SSF51556">
    <property type="entry name" value="Metallo-dependent hydrolases"/>
    <property type="match status" value="1"/>
</dbReference>
<evidence type="ECO:0000256" key="1">
    <source>
        <dbReference type="ARBA" id="ARBA00001947"/>
    </source>
</evidence>
<comment type="similarity">
    <text evidence="3">Belongs to the metallo-dependent hydrolases superfamily. DHOase family. Class I DHOase subfamily.</text>
</comment>
<dbReference type="Gene3D" id="2.30.40.10">
    <property type="entry name" value="Urease, subunit C, domain 1"/>
    <property type="match status" value="1"/>
</dbReference>
<evidence type="ECO:0000256" key="2">
    <source>
        <dbReference type="ARBA" id="ARBA00002368"/>
    </source>
</evidence>
<comment type="caution">
    <text evidence="8">The sequence shown here is derived from an EMBL/GenBank/DDBJ whole genome shotgun (WGS) entry which is preliminary data.</text>
</comment>
<dbReference type="Proteomes" id="UP000293036">
    <property type="component" value="Unassembled WGS sequence"/>
</dbReference>
<dbReference type="GO" id="GO:0004151">
    <property type="term" value="F:dihydroorotase activity"/>
    <property type="evidence" value="ECO:0007669"/>
    <property type="project" value="InterPro"/>
</dbReference>
<accession>A0A4V2KR18</accession>